<evidence type="ECO:0000256" key="1">
    <source>
        <dbReference type="SAM" id="MobiDB-lite"/>
    </source>
</evidence>
<comment type="caution">
    <text evidence="2">The sequence shown here is derived from an EMBL/GenBank/DDBJ whole genome shotgun (WGS) entry which is preliminary data.</text>
</comment>
<name>A0AAN6Z3G5_9PEZI</name>
<feature type="compositionally biased region" description="Polar residues" evidence="1">
    <location>
        <begin position="42"/>
        <end position="56"/>
    </location>
</feature>
<dbReference type="Proteomes" id="UP001302602">
    <property type="component" value="Unassembled WGS sequence"/>
</dbReference>
<dbReference type="GeneID" id="87823894"/>
<gene>
    <name evidence="2" type="ORF">N657DRAFT_384833</name>
</gene>
<evidence type="ECO:0000313" key="2">
    <source>
        <dbReference type="EMBL" id="KAK4124250.1"/>
    </source>
</evidence>
<proteinExistence type="predicted"/>
<reference evidence="2" key="1">
    <citation type="journal article" date="2023" name="Mol. Phylogenet. Evol.">
        <title>Genome-scale phylogeny and comparative genomics of the fungal order Sordariales.</title>
        <authorList>
            <person name="Hensen N."/>
            <person name="Bonometti L."/>
            <person name="Westerberg I."/>
            <person name="Brannstrom I.O."/>
            <person name="Guillou S."/>
            <person name="Cros-Aarteil S."/>
            <person name="Calhoun S."/>
            <person name="Haridas S."/>
            <person name="Kuo A."/>
            <person name="Mondo S."/>
            <person name="Pangilinan J."/>
            <person name="Riley R."/>
            <person name="LaButti K."/>
            <person name="Andreopoulos B."/>
            <person name="Lipzen A."/>
            <person name="Chen C."/>
            <person name="Yan M."/>
            <person name="Daum C."/>
            <person name="Ng V."/>
            <person name="Clum A."/>
            <person name="Steindorff A."/>
            <person name="Ohm R.A."/>
            <person name="Martin F."/>
            <person name="Silar P."/>
            <person name="Natvig D.O."/>
            <person name="Lalanne C."/>
            <person name="Gautier V."/>
            <person name="Ament-Velasquez S.L."/>
            <person name="Kruys A."/>
            <person name="Hutchinson M.I."/>
            <person name="Powell A.J."/>
            <person name="Barry K."/>
            <person name="Miller A.N."/>
            <person name="Grigoriev I.V."/>
            <person name="Debuchy R."/>
            <person name="Gladieux P."/>
            <person name="Hiltunen Thoren M."/>
            <person name="Johannesson H."/>
        </authorList>
    </citation>
    <scope>NUCLEOTIDE SEQUENCE</scope>
    <source>
        <strain evidence="2">CBS 731.68</strain>
    </source>
</reference>
<organism evidence="2 3">
    <name type="scientific">Parathielavia appendiculata</name>
    <dbReference type="NCBI Taxonomy" id="2587402"/>
    <lineage>
        <taxon>Eukaryota</taxon>
        <taxon>Fungi</taxon>
        <taxon>Dikarya</taxon>
        <taxon>Ascomycota</taxon>
        <taxon>Pezizomycotina</taxon>
        <taxon>Sordariomycetes</taxon>
        <taxon>Sordariomycetidae</taxon>
        <taxon>Sordariales</taxon>
        <taxon>Chaetomiaceae</taxon>
        <taxon>Parathielavia</taxon>
    </lineage>
</organism>
<dbReference type="RefSeq" id="XP_062648021.1">
    <property type="nucleotide sequence ID" value="XM_062787124.1"/>
</dbReference>
<protein>
    <submittedName>
        <fullName evidence="2">Uncharacterized protein</fullName>
    </submittedName>
</protein>
<dbReference type="AlphaFoldDB" id="A0AAN6Z3G5"/>
<feature type="region of interest" description="Disordered" evidence="1">
    <location>
        <begin position="1"/>
        <end position="56"/>
    </location>
</feature>
<evidence type="ECO:0000313" key="3">
    <source>
        <dbReference type="Proteomes" id="UP001302602"/>
    </source>
</evidence>
<reference evidence="2" key="2">
    <citation type="submission" date="2023-05" db="EMBL/GenBank/DDBJ databases">
        <authorList>
            <consortium name="Lawrence Berkeley National Laboratory"/>
            <person name="Steindorff A."/>
            <person name="Hensen N."/>
            <person name="Bonometti L."/>
            <person name="Westerberg I."/>
            <person name="Brannstrom I.O."/>
            <person name="Guillou S."/>
            <person name="Cros-Aarteil S."/>
            <person name="Calhoun S."/>
            <person name="Haridas S."/>
            <person name="Kuo A."/>
            <person name="Mondo S."/>
            <person name="Pangilinan J."/>
            <person name="Riley R."/>
            <person name="Labutti K."/>
            <person name="Andreopoulos B."/>
            <person name="Lipzen A."/>
            <person name="Chen C."/>
            <person name="Yanf M."/>
            <person name="Daum C."/>
            <person name="Ng V."/>
            <person name="Clum A."/>
            <person name="Ohm R."/>
            <person name="Martin F."/>
            <person name="Silar P."/>
            <person name="Natvig D."/>
            <person name="Lalanne C."/>
            <person name="Gautier V."/>
            <person name="Ament-Velasquez S.L."/>
            <person name="Kruys A."/>
            <person name="Hutchinson M.I."/>
            <person name="Powell A.J."/>
            <person name="Barry K."/>
            <person name="Miller A.N."/>
            <person name="Grigoriev I.V."/>
            <person name="Debuchy R."/>
            <person name="Gladieux P."/>
            <person name="Thoren M.H."/>
            <person name="Johannesson H."/>
        </authorList>
    </citation>
    <scope>NUCLEOTIDE SEQUENCE</scope>
    <source>
        <strain evidence="2">CBS 731.68</strain>
    </source>
</reference>
<accession>A0AAN6Z3G5</accession>
<sequence length="152" mass="17158">MWARRSAQHRLSQQRGHIEAQPRVKSRQGVASTSPHLLAQESPENTGTTNSCQGGVQTFRLSRTRQAPCSPGTQLIRLTTGPKISGLPRGQCGRRINRPTENRGGGMILFPWYRTTCCHWLSLSIMHAWAFGSWLQRMAQIVDYFRKARGKN</sequence>
<dbReference type="EMBL" id="MU853227">
    <property type="protein sequence ID" value="KAK4124250.1"/>
    <property type="molecule type" value="Genomic_DNA"/>
</dbReference>
<keyword evidence="3" id="KW-1185">Reference proteome</keyword>